<dbReference type="EMBL" id="CP042593">
    <property type="protein sequence ID" value="QED46932.1"/>
    <property type="molecule type" value="Genomic_DNA"/>
</dbReference>
<evidence type="ECO:0000313" key="3">
    <source>
        <dbReference type="Proteomes" id="UP000321555"/>
    </source>
</evidence>
<gene>
    <name evidence="2" type="ORF">FSZ17_06415</name>
</gene>
<protein>
    <submittedName>
        <fullName evidence="2">Uncharacterized protein</fullName>
    </submittedName>
</protein>
<dbReference type="KEGG" id="bda:FSZ17_06415"/>
<keyword evidence="3" id="KW-1185">Reference proteome</keyword>
<feature type="transmembrane region" description="Helical" evidence="1">
    <location>
        <begin position="76"/>
        <end position="95"/>
    </location>
</feature>
<proteinExistence type="predicted"/>
<organism evidence="2 3">
    <name type="scientific">Cytobacillus dafuensis</name>
    <name type="common">Bacillus dafuensis</name>
    <dbReference type="NCBI Taxonomy" id="1742359"/>
    <lineage>
        <taxon>Bacteria</taxon>
        <taxon>Bacillati</taxon>
        <taxon>Bacillota</taxon>
        <taxon>Bacilli</taxon>
        <taxon>Bacillales</taxon>
        <taxon>Bacillaceae</taxon>
        <taxon>Cytobacillus</taxon>
    </lineage>
</organism>
<dbReference type="OrthoDB" id="2939431at2"/>
<evidence type="ECO:0000313" key="2">
    <source>
        <dbReference type="EMBL" id="QED46932.1"/>
    </source>
</evidence>
<evidence type="ECO:0000256" key="1">
    <source>
        <dbReference type="SAM" id="Phobius"/>
    </source>
</evidence>
<name>A0A5B8Z1N6_CYTDA</name>
<dbReference type="Proteomes" id="UP000321555">
    <property type="component" value="Chromosome"/>
</dbReference>
<keyword evidence="1" id="KW-1133">Transmembrane helix</keyword>
<keyword evidence="1" id="KW-0472">Membrane</keyword>
<feature type="transmembrane region" description="Helical" evidence="1">
    <location>
        <begin position="41"/>
        <end position="70"/>
    </location>
</feature>
<sequence>MVELFGLILLWGIPALLLWSVVLSIIHIAKEPRSGQFLGRTLTFIGAVYSYTVSSLASWFGLICISFGIAGFTEDAIFGPIMFILFGAFMVYHFFPRYNMPE</sequence>
<dbReference type="AlphaFoldDB" id="A0A5B8Z1N6"/>
<accession>A0A5B8Z1N6</accession>
<keyword evidence="1" id="KW-0812">Transmembrane</keyword>
<dbReference type="RefSeq" id="WP_057774972.1">
    <property type="nucleotide sequence ID" value="NZ_CP042593.1"/>
</dbReference>
<feature type="transmembrane region" description="Helical" evidence="1">
    <location>
        <begin position="6"/>
        <end position="29"/>
    </location>
</feature>
<reference evidence="3" key="1">
    <citation type="submission" date="2019-08" db="EMBL/GenBank/DDBJ databases">
        <authorList>
            <person name="Zheng X."/>
        </authorList>
    </citation>
    <scope>NUCLEOTIDE SEQUENCE [LARGE SCALE GENOMIC DNA]</scope>
    <source>
        <strain evidence="3">FJAT-25496</strain>
    </source>
</reference>